<feature type="domain" description="Reverse transcriptase Ty1/copia-type" evidence="3">
    <location>
        <begin position="697"/>
        <end position="812"/>
    </location>
</feature>
<feature type="compositionally biased region" description="Basic and acidic residues" evidence="2">
    <location>
        <begin position="47"/>
        <end position="58"/>
    </location>
</feature>
<accession>A0A6L2N0H2</accession>
<gene>
    <name evidence="4" type="ORF">Tci_050915</name>
</gene>
<keyword evidence="1" id="KW-0175">Coiled coil</keyword>
<sequence length="960" mass="109577">MTPSSTFIKENIDMLRTMIKEHDHQAKAKATSKKLFYNDSCEEDSESLGKKSMSERLFNESSDTSETQDISRSLRKSQRSLSRSRASSHLRRSERLENISKSKEKYSEGRTKSRGKRSEPMEQVRTLTMRKIRKIPIRISAPLTRDLNPPLLPQGSLVSKLAKKLNDKITRTTDKIFERVIAFIRGTLEKQNMNNFCDYHEDRGHNTNDCYYLKKQIEEGRNRTMLLEFAIVKCRSPYNVILRGTGMRILGVADRGNAKLMERNAAASAYGTNEEDTVKERVVIHDDRPDQVIVINGKLNLDAAETSSWTSEAEEAFQKIKRRLGKIQTLAIAKEGETIMICPRPKNPLAVVVHHQMNNSTYQQHQQSYHQHQLQPQASTYQSSQYATLYHPPQYASQAPSTTPLSLTYPSNDFQSSVNHNVYNPSSSMPHVEYAPAIYQQYEFSSPSTRLIVLVFQKGDDSIDAINHMMSFLTSIVTSRYPSTNNQLRTSSNPRQQATINNGRCTKPKRRRDEQWFKDKVLLVQAQANRQVLQEDELEFLADPGIAETSSAQYANSSSPTLQDDIILSVIEQLKTQVVNCTKINQDNKNINEILTAELERYKNQERILKEQNNVAKASVSYEQSLEIEKLKHTLFEHLKEKESLEQKVILLTNDFQKEESRNIDRELALEKQAELSAEQAFWSRYSVQPEESNLSSVNKARLVACGYRQEEGIDFEESFAPVARLEAIRIFLAYAAHKNMVVYQMDVKTVFLNGNLREEVYVSQPNGFVDQDNPNHVCKLKKALYGLKQAPRAWSGNDLLLSLKKYDFESCDPMDTPMVEKSKLDEDKEGKAVDPLHYHGMIGTLLYLTASRPDLQFSICMCTWYQARPTEKHVHAVKRIFRYLHGTVHRGLWYPKDSSVALTAFADADHAGCQDTRRSTSGSVQFLGERLISWSSKRQKSAAISSMEAEYIALSGCCA</sequence>
<reference evidence="4" key="1">
    <citation type="journal article" date="2019" name="Sci. Rep.">
        <title>Draft genome of Tanacetum cinerariifolium, the natural source of mosquito coil.</title>
        <authorList>
            <person name="Yamashiro T."/>
            <person name="Shiraishi A."/>
            <person name="Satake H."/>
            <person name="Nakayama K."/>
        </authorList>
    </citation>
    <scope>NUCLEOTIDE SEQUENCE</scope>
</reference>
<evidence type="ECO:0000256" key="2">
    <source>
        <dbReference type="SAM" id="MobiDB-lite"/>
    </source>
</evidence>
<protein>
    <submittedName>
        <fullName evidence="4">Retrovirus-related Pol polyprotein from transposon TNT 1-94</fullName>
    </submittedName>
</protein>
<dbReference type="CDD" id="cd09272">
    <property type="entry name" value="RNase_HI_RT_Ty1"/>
    <property type="match status" value="1"/>
</dbReference>
<feature type="region of interest" description="Disordered" evidence="2">
    <location>
        <begin position="39"/>
        <end position="123"/>
    </location>
</feature>
<dbReference type="EMBL" id="BKCJ010007773">
    <property type="protein sequence ID" value="GEU78937.1"/>
    <property type="molecule type" value="Genomic_DNA"/>
</dbReference>
<evidence type="ECO:0000313" key="4">
    <source>
        <dbReference type="EMBL" id="GEU78937.1"/>
    </source>
</evidence>
<proteinExistence type="predicted"/>
<feature type="coiled-coil region" evidence="1">
    <location>
        <begin position="585"/>
        <end position="662"/>
    </location>
</feature>
<name>A0A6L2N0H2_TANCI</name>
<dbReference type="AlphaFoldDB" id="A0A6L2N0H2"/>
<dbReference type="SUPFAM" id="SSF56672">
    <property type="entry name" value="DNA/RNA polymerases"/>
    <property type="match status" value="1"/>
</dbReference>
<dbReference type="PANTHER" id="PTHR11439">
    <property type="entry name" value="GAG-POL-RELATED RETROTRANSPOSON"/>
    <property type="match status" value="1"/>
</dbReference>
<dbReference type="InterPro" id="IPR043502">
    <property type="entry name" value="DNA/RNA_pol_sf"/>
</dbReference>
<comment type="caution">
    <text evidence="4">The sequence shown here is derived from an EMBL/GenBank/DDBJ whole genome shotgun (WGS) entry which is preliminary data.</text>
</comment>
<feature type="compositionally biased region" description="Polar residues" evidence="2">
    <location>
        <begin position="59"/>
        <end position="70"/>
    </location>
</feature>
<evidence type="ECO:0000259" key="3">
    <source>
        <dbReference type="Pfam" id="PF07727"/>
    </source>
</evidence>
<feature type="compositionally biased region" description="Basic and acidic residues" evidence="2">
    <location>
        <begin position="91"/>
        <end position="122"/>
    </location>
</feature>
<dbReference type="PANTHER" id="PTHR11439:SF509">
    <property type="entry name" value="RNA-DIRECTED DNA POLYMERASE"/>
    <property type="match status" value="1"/>
</dbReference>
<evidence type="ECO:0000256" key="1">
    <source>
        <dbReference type="SAM" id="Coils"/>
    </source>
</evidence>
<organism evidence="4">
    <name type="scientific">Tanacetum cinerariifolium</name>
    <name type="common">Dalmatian daisy</name>
    <name type="synonym">Chrysanthemum cinerariifolium</name>
    <dbReference type="NCBI Taxonomy" id="118510"/>
    <lineage>
        <taxon>Eukaryota</taxon>
        <taxon>Viridiplantae</taxon>
        <taxon>Streptophyta</taxon>
        <taxon>Embryophyta</taxon>
        <taxon>Tracheophyta</taxon>
        <taxon>Spermatophyta</taxon>
        <taxon>Magnoliopsida</taxon>
        <taxon>eudicotyledons</taxon>
        <taxon>Gunneridae</taxon>
        <taxon>Pentapetalae</taxon>
        <taxon>asterids</taxon>
        <taxon>campanulids</taxon>
        <taxon>Asterales</taxon>
        <taxon>Asteraceae</taxon>
        <taxon>Asteroideae</taxon>
        <taxon>Anthemideae</taxon>
        <taxon>Anthemidinae</taxon>
        <taxon>Tanacetum</taxon>
    </lineage>
</organism>
<dbReference type="Pfam" id="PF07727">
    <property type="entry name" value="RVT_2"/>
    <property type="match status" value="1"/>
</dbReference>
<dbReference type="InterPro" id="IPR013103">
    <property type="entry name" value="RVT_2"/>
</dbReference>